<dbReference type="SUPFAM" id="SSF51197">
    <property type="entry name" value="Clavaminate synthase-like"/>
    <property type="match status" value="1"/>
</dbReference>
<sequence>MPTGLHLLSCDASSADVLIQAAGLSTREYVMLPSNERVALGELAQHAHAMMACSTPERSRGWRRIYTDTSMVLAFFDLLDYWTTKDTELALSAIAHLDHAIVIAGAPGDNRLDLILDLIERIQSECLNSPLELRMGLSFVAPQERAVTSTPQGLATAQCTVLRFDTPPSLSSFVSRLSHQPFVLPGFLRDWPALNEHPWESLNYLRAVAGPGRVVPVEVGSDYRSDDWTQKMMPWDEFLDNVDHTFSEEHRPVLYLAQHSLFKQFPALRDDIILPDYVYSSLDPPSNYPHYVPPGNEEQLVLNAWLGPGGTISPPHTDPFYNFYAQIVGRKTIWLAPPEASSYMYPYPPTTPTHDAPSSTNEDQPRNPATNHESPSMSNTSRVDVFLRSPEELAQCKDTFPDFWRKVQPVAMQVTLEPGDLLFFPPGWWHAMRSEEMSFSLAVSVAPNPSSHVINLNSCCVLQSKCAAATVVFGRLLASGAHINLNHRQCRTLSILFGPFGPIRLDLDLELRVGEYPQHERIGQRRGRRAHWQRSTQGYSRYSSLSYSVAVAEHVIHEIIVHAPPHHANVLLYRRILGWSAALAFAPTRRQAPKAKPAAPRLPVGASVTVAQATVAGSASSASISSTAVVFAPPALVETPASKPEEPSAQTQPQGQGWGRKVKPPSMVLDDDVNGFKARMGGGKREGGGKKKGKKNKNQQALAVWDPNEPYDPMRPNDYNEFKIWQRKEREERRERMLEERRRGEDRKRYRRSSSYSDSYHSASEDERPRKTAPVNVAMSGDEAYLRRLAMSQAVRPAEPPVPGFSPAPSTSTLPPPGSAPSFNPGGPSPPSYATLPPSSSFTPAPSEGDDIPGLGRASSTFSSSASPPPPPASAAIPPPAPVAQSGEEAYLRRLALSQQGAGLGASNPMPFVSPPSPAFVSTVPPPAVPPPPAAGAPVAPLTEEKIRNSKQAAASHIAQEC</sequence>
<proteinExistence type="predicted"/>
<organism evidence="3 4">
    <name type="scientific">Trametes cubensis</name>
    <dbReference type="NCBI Taxonomy" id="1111947"/>
    <lineage>
        <taxon>Eukaryota</taxon>
        <taxon>Fungi</taxon>
        <taxon>Dikarya</taxon>
        <taxon>Basidiomycota</taxon>
        <taxon>Agaricomycotina</taxon>
        <taxon>Agaricomycetes</taxon>
        <taxon>Polyporales</taxon>
        <taxon>Polyporaceae</taxon>
        <taxon>Trametes</taxon>
    </lineage>
</organism>
<keyword evidence="4" id="KW-1185">Reference proteome</keyword>
<feature type="domain" description="JmjC" evidence="2">
    <location>
        <begin position="263"/>
        <end position="464"/>
    </location>
</feature>
<feature type="compositionally biased region" description="Low complexity" evidence="1">
    <location>
        <begin position="753"/>
        <end position="762"/>
    </location>
</feature>
<feature type="region of interest" description="Disordered" evidence="1">
    <location>
        <begin position="345"/>
        <end position="382"/>
    </location>
</feature>
<evidence type="ECO:0000313" key="3">
    <source>
        <dbReference type="EMBL" id="KAJ8480916.1"/>
    </source>
</evidence>
<dbReference type="AlphaFoldDB" id="A0AAD7XCS3"/>
<dbReference type="Proteomes" id="UP001215151">
    <property type="component" value="Unassembled WGS sequence"/>
</dbReference>
<comment type="caution">
    <text evidence="3">The sequence shown here is derived from an EMBL/GenBank/DDBJ whole genome shotgun (WGS) entry which is preliminary data.</text>
</comment>
<dbReference type="Pfam" id="PF13621">
    <property type="entry name" value="Cupin_8"/>
    <property type="match status" value="1"/>
</dbReference>
<accession>A0AAD7XCS3</accession>
<evidence type="ECO:0000256" key="1">
    <source>
        <dbReference type="SAM" id="MobiDB-lite"/>
    </source>
</evidence>
<dbReference type="PANTHER" id="PTHR12461">
    <property type="entry name" value="HYPOXIA-INDUCIBLE FACTOR 1 ALPHA INHIBITOR-RELATED"/>
    <property type="match status" value="1"/>
</dbReference>
<feature type="compositionally biased region" description="Polar residues" evidence="1">
    <location>
        <begin position="356"/>
        <end position="382"/>
    </location>
</feature>
<dbReference type="PROSITE" id="PS51184">
    <property type="entry name" value="JMJC"/>
    <property type="match status" value="1"/>
</dbReference>
<dbReference type="EMBL" id="JAPEVG010000150">
    <property type="protein sequence ID" value="KAJ8480916.1"/>
    <property type="molecule type" value="Genomic_DNA"/>
</dbReference>
<feature type="compositionally biased region" description="Basic and acidic residues" evidence="1">
    <location>
        <begin position="718"/>
        <end position="748"/>
    </location>
</feature>
<feature type="compositionally biased region" description="Pro residues" evidence="1">
    <location>
        <begin position="867"/>
        <end position="882"/>
    </location>
</feature>
<evidence type="ECO:0000259" key="2">
    <source>
        <dbReference type="PROSITE" id="PS51184"/>
    </source>
</evidence>
<feature type="region of interest" description="Disordered" evidence="1">
    <location>
        <begin position="638"/>
        <end position="889"/>
    </location>
</feature>
<gene>
    <name evidence="3" type="ORF">ONZ51_g6351</name>
</gene>
<dbReference type="PANTHER" id="PTHR12461:SF94">
    <property type="entry name" value="JMJC DOMAIN-CONTAINING PROTEIN"/>
    <property type="match status" value="1"/>
</dbReference>
<dbReference type="InterPro" id="IPR003347">
    <property type="entry name" value="JmjC_dom"/>
</dbReference>
<evidence type="ECO:0000313" key="4">
    <source>
        <dbReference type="Proteomes" id="UP001215151"/>
    </source>
</evidence>
<dbReference type="SMART" id="SM00558">
    <property type="entry name" value="JmjC"/>
    <property type="match status" value="1"/>
</dbReference>
<dbReference type="Gene3D" id="2.60.120.650">
    <property type="entry name" value="Cupin"/>
    <property type="match status" value="1"/>
</dbReference>
<reference evidence="3" key="1">
    <citation type="submission" date="2022-11" db="EMBL/GenBank/DDBJ databases">
        <title>Genome Sequence of Cubamyces cubensis.</title>
        <authorList>
            <person name="Buettner E."/>
        </authorList>
    </citation>
    <scope>NUCLEOTIDE SEQUENCE</scope>
    <source>
        <strain evidence="3">MPL-01</strain>
    </source>
</reference>
<protein>
    <recommendedName>
        <fullName evidence="2">JmjC domain-containing protein</fullName>
    </recommendedName>
</protein>
<name>A0AAD7XCS3_9APHY</name>
<dbReference type="InterPro" id="IPR041667">
    <property type="entry name" value="Cupin_8"/>
</dbReference>